<dbReference type="EMBL" id="JBBWRZ010000006">
    <property type="protein sequence ID" value="KAK8233765.1"/>
    <property type="molecule type" value="Genomic_DNA"/>
</dbReference>
<comment type="caution">
    <text evidence="1">The sequence shown here is derived from an EMBL/GenBank/DDBJ whole genome shotgun (WGS) entry which is preliminary data.</text>
</comment>
<accession>A0ABR1YMU9</accession>
<evidence type="ECO:0000313" key="1">
    <source>
        <dbReference type="EMBL" id="KAK8233765.1"/>
    </source>
</evidence>
<gene>
    <name evidence="1" type="ORF">HDK90DRAFT_276642</name>
</gene>
<sequence length="108" mass="11656">MSFWVCVTGRVYIAIVASCHTSGIAYPPIASLPHTAQNLAFTATSWSDYMPNTFPTKPLACSVCRNLSQPLSEALASLSPDLTFQGYLSDQMVGGDLHLLIRFVVGAF</sequence>
<evidence type="ECO:0000313" key="2">
    <source>
        <dbReference type="Proteomes" id="UP001492380"/>
    </source>
</evidence>
<proteinExistence type="predicted"/>
<organism evidence="1 2">
    <name type="scientific">Phyllosticta capitalensis</name>
    <dbReference type="NCBI Taxonomy" id="121624"/>
    <lineage>
        <taxon>Eukaryota</taxon>
        <taxon>Fungi</taxon>
        <taxon>Dikarya</taxon>
        <taxon>Ascomycota</taxon>
        <taxon>Pezizomycotina</taxon>
        <taxon>Dothideomycetes</taxon>
        <taxon>Dothideomycetes incertae sedis</taxon>
        <taxon>Botryosphaeriales</taxon>
        <taxon>Phyllostictaceae</taxon>
        <taxon>Phyllosticta</taxon>
    </lineage>
</organism>
<reference evidence="1 2" key="1">
    <citation type="submission" date="2024-04" db="EMBL/GenBank/DDBJ databases">
        <title>Phyllosticta paracitricarpa is synonymous to the EU quarantine fungus P. citricarpa based on phylogenomic analyses.</title>
        <authorList>
            <consortium name="Lawrence Berkeley National Laboratory"/>
            <person name="Van Ingen-Buijs V.A."/>
            <person name="Van Westerhoven A.C."/>
            <person name="Haridas S."/>
            <person name="Skiadas P."/>
            <person name="Martin F."/>
            <person name="Groenewald J.Z."/>
            <person name="Crous P.W."/>
            <person name="Seidl M.F."/>
        </authorList>
    </citation>
    <scope>NUCLEOTIDE SEQUENCE [LARGE SCALE GENOMIC DNA]</scope>
    <source>
        <strain evidence="1 2">CBS 123374</strain>
    </source>
</reference>
<protein>
    <submittedName>
        <fullName evidence="1">Uncharacterized protein</fullName>
    </submittedName>
</protein>
<dbReference type="Proteomes" id="UP001492380">
    <property type="component" value="Unassembled WGS sequence"/>
</dbReference>
<keyword evidence="2" id="KW-1185">Reference proteome</keyword>
<name>A0ABR1YMU9_9PEZI</name>